<evidence type="ECO:0000313" key="2">
    <source>
        <dbReference type="EMBL" id="EGF79918.1"/>
    </source>
</evidence>
<name>F4P4G2_BATDJ</name>
<dbReference type="OrthoDB" id="546434at2759"/>
<reference evidence="2 3" key="1">
    <citation type="submission" date="2009-12" db="EMBL/GenBank/DDBJ databases">
        <title>The draft genome of Batrachochytrium dendrobatidis.</title>
        <authorList>
            <consortium name="US DOE Joint Genome Institute (JGI-PGF)"/>
            <person name="Kuo A."/>
            <person name="Salamov A."/>
            <person name="Schmutz J."/>
            <person name="Lucas S."/>
            <person name="Pitluck S."/>
            <person name="Rosenblum E."/>
            <person name="Stajich J."/>
            <person name="Eisen M."/>
            <person name="Grigoriev I.V."/>
        </authorList>
    </citation>
    <scope>NUCLEOTIDE SEQUENCE [LARGE SCALE GENOMIC DNA]</scope>
    <source>
        <strain evidence="3">JAM81 / FGSC 10211</strain>
    </source>
</reference>
<sequence>MPVLMNSRFDHPQSAKLDDFQGMTNPKVGNHNTDTAEGFKKYGWFATTTNRLVMGSKDKHSKDEKKSLDELSKYGSSTSSSALSKKMEKRYGASSSNISDISLRGSFVEESILGVDAFRVFSNTVLVEEVSNKPVQVNVCWRQSFINTKITLDTLVKDAIFTIVQDIKAEKSIANDIDMISDLSLLVLGKVDYNSPGLRVWLNPDSNFAIYDIKQGDELLLKYTLDIGVVLVSIPARSTKIHLEYNFDFLVSHAIAMLRNPDSDTHLDKKERWGLYCPRFGMWLDETKTLFSYNFTTDTILELRALVNEFLLRLYLPDFDQKIAIKVLPSLLVSDVMAMVQCQLHNRKLKLYTNGQYGLFITSTDSWMQPDAVIESYAMAKTESIHFCIQYQFVAIQTPNENLNIPVDKQMLVHSMLKKLEQETQNANHESYSLYLPTNEKLKDTEVLWNVIKDISSTDKLRYRLTSQKALISAFKVESTESNSVEIEVEVDFSEPLSSIVHYFCRRLGIRYSEFCQLQLVNQTKLDLSMSFLSQGVPFGSKIFVVWKTHPSKNASI</sequence>
<protein>
    <submittedName>
        <fullName evidence="2">Uncharacterized protein</fullName>
    </submittedName>
</protein>
<keyword evidence="3" id="KW-1185">Reference proteome</keyword>
<gene>
    <name evidence="2" type="ORF">BATDEDRAFT_35240</name>
</gene>
<organism evidence="2 3">
    <name type="scientific">Batrachochytrium dendrobatidis (strain JAM81 / FGSC 10211)</name>
    <name type="common">Frog chytrid fungus</name>
    <dbReference type="NCBI Taxonomy" id="684364"/>
    <lineage>
        <taxon>Eukaryota</taxon>
        <taxon>Fungi</taxon>
        <taxon>Fungi incertae sedis</taxon>
        <taxon>Chytridiomycota</taxon>
        <taxon>Chytridiomycota incertae sedis</taxon>
        <taxon>Chytridiomycetes</taxon>
        <taxon>Rhizophydiales</taxon>
        <taxon>Rhizophydiales incertae sedis</taxon>
        <taxon>Batrachochytrium</taxon>
    </lineage>
</organism>
<dbReference type="RefSeq" id="XP_006679551.1">
    <property type="nucleotide sequence ID" value="XM_006679488.1"/>
</dbReference>
<dbReference type="Gene3D" id="3.10.20.90">
    <property type="entry name" value="Phosphatidylinositol 3-kinase Catalytic Subunit, Chain A, domain 1"/>
    <property type="match status" value="1"/>
</dbReference>
<dbReference type="EMBL" id="GL882885">
    <property type="protein sequence ID" value="EGF79918.1"/>
    <property type="molecule type" value="Genomic_DNA"/>
</dbReference>
<dbReference type="HOGENOM" id="CLU_489135_0_0_1"/>
<dbReference type="AlphaFoldDB" id="F4P4G2"/>
<feature type="region of interest" description="Disordered" evidence="1">
    <location>
        <begin position="1"/>
        <end position="34"/>
    </location>
</feature>
<dbReference type="GeneID" id="18240703"/>
<dbReference type="InParanoid" id="F4P4G2"/>
<feature type="region of interest" description="Disordered" evidence="1">
    <location>
        <begin position="56"/>
        <end position="78"/>
    </location>
</feature>
<feature type="compositionally biased region" description="Basic and acidic residues" evidence="1">
    <location>
        <begin position="56"/>
        <end position="72"/>
    </location>
</feature>
<accession>F4P4G2</accession>
<evidence type="ECO:0000256" key="1">
    <source>
        <dbReference type="SAM" id="MobiDB-lite"/>
    </source>
</evidence>
<dbReference type="Proteomes" id="UP000007241">
    <property type="component" value="Unassembled WGS sequence"/>
</dbReference>
<proteinExistence type="predicted"/>
<dbReference type="STRING" id="684364.F4P4G2"/>
<feature type="compositionally biased region" description="Basic and acidic residues" evidence="1">
    <location>
        <begin position="8"/>
        <end position="19"/>
    </location>
</feature>
<evidence type="ECO:0000313" key="3">
    <source>
        <dbReference type="Proteomes" id="UP000007241"/>
    </source>
</evidence>